<evidence type="ECO:0000313" key="8">
    <source>
        <dbReference type="Proteomes" id="UP000018439"/>
    </source>
</evidence>
<dbReference type="OrthoDB" id="9812105at2"/>
<evidence type="ECO:0000256" key="5">
    <source>
        <dbReference type="ARBA" id="ARBA00023002"/>
    </source>
</evidence>
<evidence type="ECO:0000256" key="3">
    <source>
        <dbReference type="ARBA" id="ARBA00022630"/>
    </source>
</evidence>
<comment type="cofactor">
    <cofactor evidence="1">
        <name>FMN</name>
        <dbReference type="ChEBI" id="CHEBI:58210"/>
    </cofactor>
</comment>
<dbReference type="Proteomes" id="UP000018439">
    <property type="component" value="Chromosome"/>
</dbReference>
<dbReference type="STRING" id="679937.Bcop_1300"/>
<dbReference type="SUPFAM" id="SSF55469">
    <property type="entry name" value="FMN-dependent nitroreductase-like"/>
    <property type="match status" value="1"/>
</dbReference>
<gene>
    <name evidence="7" type="ORF">Bcop_1300</name>
</gene>
<dbReference type="HOGENOM" id="CLU_070764_7_3_10"/>
<dbReference type="PANTHER" id="PTHR43673:SF2">
    <property type="entry name" value="NITROREDUCTASE"/>
    <property type="match status" value="1"/>
</dbReference>
<protein>
    <submittedName>
        <fullName evidence="7">Nitroreductase</fullName>
    </submittedName>
</protein>
<dbReference type="eggNOG" id="COG0778">
    <property type="taxonomic scope" value="Bacteria"/>
</dbReference>
<keyword evidence="4" id="KW-0288">FMN</keyword>
<dbReference type="InterPro" id="IPR029479">
    <property type="entry name" value="Nitroreductase"/>
</dbReference>
<keyword evidence="5" id="KW-0560">Oxidoreductase</keyword>
<reference evidence="7 8" key="1">
    <citation type="journal article" date="2011" name="Stand. Genomic Sci.">
        <title>Non-contiguous finished genome sequence of Bacteroides coprosuis type strain (PC139).</title>
        <authorList>
            <person name="Land M."/>
            <person name="Held B."/>
            <person name="Gronow S."/>
            <person name="Abt B."/>
            <person name="Lucas S."/>
            <person name="Del Rio T.G."/>
            <person name="Nolan M."/>
            <person name="Tice H."/>
            <person name="Cheng J.F."/>
            <person name="Pitluck S."/>
            <person name="Liolios K."/>
            <person name="Pagani I."/>
            <person name="Ivanova N."/>
            <person name="Mavromatis K."/>
            <person name="Mikhailova N."/>
            <person name="Pati A."/>
            <person name="Tapia R."/>
            <person name="Han C."/>
            <person name="Goodwin L."/>
            <person name="Chen A."/>
            <person name="Palaniappan K."/>
            <person name="Hauser L."/>
            <person name="Brambilla E.M."/>
            <person name="Rohde M."/>
            <person name="Goker M."/>
            <person name="Detter J.C."/>
            <person name="Woyke T."/>
            <person name="Bristow J."/>
            <person name="Eisen J.A."/>
            <person name="Markowitz V."/>
            <person name="Hugenholtz P."/>
            <person name="Kyrpides N.C."/>
            <person name="Klenk H.P."/>
            <person name="Lapidus A."/>
        </authorList>
    </citation>
    <scope>NUCLEOTIDE SEQUENCE</scope>
    <source>
        <strain evidence="7 8">DSM 18011</strain>
    </source>
</reference>
<dbReference type="Pfam" id="PF00881">
    <property type="entry name" value="Nitroreductase"/>
    <property type="match status" value="1"/>
</dbReference>
<dbReference type="PANTHER" id="PTHR43673">
    <property type="entry name" value="NAD(P)H NITROREDUCTASE YDGI-RELATED"/>
    <property type="match status" value="1"/>
</dbReference>
<dbReference type="CDD" id="cd02150">
    <property type="entry name" value="nitroreductase"/>
    <property type="match status" value="1"/>
</dbReference>
<keyword evidence="8" id="KW-1185">Reference proteome</keyword>
<keyword evidence="3" id="KW-0285">Flavoprotein</keyword>
<name>F3ZNF9_9BACE</name>
<proteinExistence type="inferred from homology"/>
<dbReference type="Gene3D" id="3.40.109.10">
    <property type="entry name" value="NADH Oxidase"/>
    <property type="match status" value="1"/>
</dbReference>
<dbReference type="AlphaFoldDB" id="F3ZNF9"/>
<evidence type="ECO:0000256" key="2">
    <source>
        <dbReference type="ARBA" id="ARBA00007118"/>
    </source>
</evidence>
<dbReference type="GO" id="GO:0016491">
    <property type="term" value="F:oxidoreductase activity"/>
    <property type="evidence" value="ECO:0007669"/>
    <property type="project" value="UniProtKB-KW"/>
</dbReference>
<evidence type="ECO:0000256" key="1">
    <source>
        <dbReference type="ARBA" id="ARBA00001917"/>
    </source>
</evidence>
<comment type="similarity">
    <text evidence="2">Belongs to the nitroreductase family.</text>
</comment>
<dbReference type="InterPro" id="IPR000415">
    <property type="entry name" value="Nitroreductase-like"/>
</dbReference>
<dbReference type="EMBL" id="CM001167">
    <property type="protein sequence ID" value="EGJ71499.1"/>
    <property type="molecule type" value="Genomic_DNA"/>
</dbReference>
<organism evidence="7 8">
    <name type="scientific">Bacteroides coprosuis DSM 18011</name>
    <dbReference type="NCBI Taxonomy" id="679937"/>
    <lineage>
        <taxon>Bacteria</taxon>
        <taxon>Pseudomonadati</taxon>
        <taxon>Bacteroidota</taxon>
        <taxon>Bacteroidia</taxon>
        <taxon>Bacteroidales</taxon>
        <taxon>Bacteroidaceae</taxon>
        <taxon>Bacteroides</taxon>
    </lineage>
</organism>
<feature type="domain" description="Nitroreductase" evidence="6">
    <location>
        <begin position="4"/>
        <end position="78"/>
    </location>
</feature>
<sequence>MDAIFKRRSIRKYKNEEVSDEKIHKIIQAGMSAPNAFATNEWEFIVIRSAEGHKKLEQSQKWAKSSHNASAVILVCGDTTKETNEKLLVQNCSAAVENMLIEATYLDLGSLWLEAYGSDEFVDNLRREFNIPKHILPIAIVAIGVADQEREPHDKFYEENVHHEVFK</sequence>
<evidence type="ECO:0000313" key="7">
    <source>
        <dbReference type="EMBL" id="EGJ71499.1"/>
    </source>
</evidence>
<accession>F3ZNF9</accession>
<evidence type="ECO:0000259" key="6">
    <source>
        <dbReference type="Pfam" id="PF00881"/>
    </source>
</evidence>
<evidence type="ECO:0000256" key="4">
    <source>
        <dbReference type="ARBA" id="ARBA00022643"/>
    </source>
</evidence>